<dbReference type="Gene3D" id="1.20.1560.10">
    <property type="entry name" value="ABC transporter type 1, transmembrane domain"/>
    <property type="match status" value="1"/>
</dbReference>
<dbReference type="PROSITE" id="PS50929">
    <property type="entry name" value="ABC_TM1F"/>
    <property type="match status" value="1"/>
</dbReference>
<protein>
    <submittedName>
        <fullName evidence="10">ATP-binding cassette subfamily B protein</fullName>
    </submittedName>
</protein>
<dbReference type="GO" id="GO:0005524">
    <property type="term" value="F:ATP binding"/>
    <property type="evidence" value="ECO:0007669"/>
    <property type="project" value="UniProtKB-KW"/>
</dbReference>
<evidence type="ECO:0000256" key="1">
    <source>
        <dbReference type="ARBA" id="ARBA00004651"/>
    </source>
</evidence>
<comment type="subcellular location">
    <subcellularLocation>
        <location evidence="1">Cell membrane</location>
        <topology evidence="1">Multi-pass membrane protein</topology>
    </subcellularLocation>
</comment>
<evidence type="ECO:0000259" key="8">
    <source>
        <dbReference type="PROSITE" id="PS50893"/>
    </source>
</evidence>
<keyword evidence="4 10" id="KW-0067">ATP-binding</keyword>
<feature type="domain" description="ABC transporter" evidence="8">
    <location>
        <begin position="337"/>
        <end position="572"/>
    </location>
</feature>
<evidence type="ECO:0000256" key="4">
    <source>
        <dbReference type="ARBA" id="ARBA00022840"/>
    </source>
</evidence>
<keyword evidence="6 7" id="KW-0472">Membrane</keyword>
<dbReference type="SMART" id="SM00382">
    <property type="entry name" value="AAA"/>
    <property type="match status" value="1"/>
</dbReference>
<keyword evidence="3" id="KW-0547">Nucleotide-binding</keyword>
<evidence type="ECO:0000313" key="11">
    <source>
        <dbReference type="Proteomes" id="UP001519273"/>
    </source>
</evidence>
<dbReference type="SUPFAM" id="SSF90123">
    <property type="entry name" value="ABC transporter transmembrane region"/>
    <property type="match status" value="1"/>
</dbReference>
<evidence type="ECO:0000256" key="7">
    <source>
        <dbReference type="SAM" id="Phobius"/>
    </source>
</evidence>
<proteinExistence type="predicted"/>
<feature type="transmembrane region" description="Helical" evidence="7">
    <location>
        <begin position="138"/>
        <end position="155"/>
    </location>
</feature>
<keyword evidence="11" id="KW-1185">Reference proteome</keyword>
<keyword evidence="2 7" id="KW-0812">Transmembrane</keyword>
<comment type="caution">
    <text evidence="10">The sequence shown here is derived from an EMBL/GenBank/DDBJ whole genome shotgun (WGS) entry which is preliminary data.</text>
</comment>
<keyword evidence="5 7" id="KW-1133">Transmembrane helix</keyword>
<reference evidence="10 11" key="1">
    <citation type="submission" date="2021-03" db="EMBL/GenBank/DDBJ databases">
        <title>Genomic Encyclopedia of Type Strains, Phase IV (KMG-IV): sequencing the most valuable type-strain genomes for metagenomic binning, comparative biology and taxonomic classification.</title>
        <authorList>
            <person name="Goeker M."/>
        </authorList>
    </citation>
    <scope>NUCLEOTIDE SEQUENCE [LARGE SCALE GENOMIC DNA]</scope>
    <source>
        <strain evidence="10 11">DSM 23491</strain>
    </source>
</reference>
<feature type="transmembrane region" description="Helical" evidence="7">
    <location>
        <begin position="15"/>
        <end position="36"/>
    </location>
</feature>
<dbReference type="InterPro" id="IPR011527">
    <property type="entry name" value="ABC1_TM_dom"/>
</dbReference>
<evidence type="ECO:0000256" key="6">
    <source>
        <dbReference type="ARBA" id="ARBA00023136"/>
    </source>
</evidence>
<dbReference type="Pfam" id="PF00005">
    <property type="entry name" value="ABC_tran"/>
    <property type="match status" value="1"/>
</dbReference>
<evidence type="ECO:0000259" key="9">
    <source>
        <dbReference type="PROSITE" id="PS50929"/>
    </source>
</evidence>
<feature type="domain" description="ABC transmembrane type-1" evidence="9">
    <location>
        <begin position="19"/>
        <end position="304"/>
    </location>
</feature>
<dbReference type="InterPro" id="IPR036640">
    <property type="entry name" value="ABC1_TM_sf"/>
</dbReference>
<evidence type="ECO:0000313" key="10">
    <source>
        <dbReference type="EMBL" id="MBP1937352.1"/>
    </source>
</evidence>
<feature type="transmembrane region" description="Helical" evidence="7">
    <location>
        <begin position="56"/>
        <end position="77"/>
    </location>
</feature>
<sequence>MNDYQLLKDYVRAHIPYYVLAIALIITSNVDQSALPRVLGQFMDELQQGTITHSSILHYSLLLLFITISYAALFGIGQYTVMRLGRKFEYTTRQQIFYKFTTLSESYYSKQGTGKLLSYVMNDVTSVRESISNGVNQTTNAVFLLISCIVMMLISGIPISLLVISVCPLVIIPFLVVYFGPQIKKRSMKVQEALATMTESAEEQLGGIRVTKTFAMENIAQTRFGQTVDDIRDSQLKLVRMSSLFQALLPFLGSISLVISLLVGGYMTLTHRITLGNFVALTLYLRIIMGPLQQIGNVINMMQRSRASLERVNRLLAEVPDVGDSDDALPLNHIKEIRIEHLNFAYPNTDNNVLRDIHLHIQAGRTIGIVGKTGSGKTTLVKLLLRVYNPASGSIRINGTDILNISLDSLRQSIAYVPQGGFLFSTTIRDNIAFSNREAPMSEVEAAARQAMIYDSIASFPNQFETKLGERGLTLSGGQRQRTSLARGLMKKASLLILDDSMSAVDAVTETNIITRLRQERKGKTTIIISHRISAVRHADEIIVLDQGQIVQRGTHEQLLAAGGIYASLHQIQEEGLQHV</sequence>
<organism evidence="10 11">
    <name type="scientific">Paenibacillus sediminis</name>
    <dbReference type="NCBI Taxonomy" id="664909"/>
    <lineage>
        <taxon>Bacteria</taxon>
        <taxon>Bacillati</taxon>
        <taxon>Bacillota</taxon>
        <taxon>Bacilli</taxon>
        <taxon>Bacillales</taxon>
        <taxon>Paenibacillaceae</taxon>
        <taxon>Paenibacillus</taxon>
    </lineage>
</organism>
<gene>
    <name evidence="10" type="ORF">J2Z20_002247</name>
</gene>
<feature type="transmembrane region" description="Helical" evidence="7">
    <location>
        <begin position="244"/>
        <end position="267"/>
    </location>
</feature>
<dbReference type="InterPro" id="IPR027417">
    <property type="entry name" value="P-loop_NTPase"/>
</dbReference>
<dbReference type="PANTHER" id="PTHR43394:SF1">
    <property type="entry name" value="ATP-BINDING CASSETTE SUB-FAMILY B MEMBER 10, MITOCHONDRIAL"/>
    <property type="match status" value="1"/>
</dbReference>
<evidence type="ECO:0000256" key="2">
    <source>
        <dbReference type="ARBA" id="ARBA00022692"/>
    </source>
</evidence>
<dbReference type="PANTHER" id="PTHR43394">
    <property type="entry name" value="ATP-DEPENDENT PERMEASE MDL1, MITOCHONDRIAL"/>
    <property type="match status" value="1"/>
</dbReference>
<dbReference type="CDD" id="cd18541">
    <property type="entry name" value="ABC_6TM_TmrB_like"/>
    <property type="match status" value="1"/>
</dbReference>
<dbReference type="InterPro" id="IPR003593">
    <property type="entry name" value="AAA+_ATPase"/>
</dbReference>
<dbReference type="Proteomes" id="UP001519273">
    <property type="component" value="Unassembled WGS sequence"/>
</dbReference>
<dbReference type="RefSeq" id="WP_209849637.1">
    <property type="nucleotide sequence ID" value="NZ_CBCRVE010000005.1"/>
</dbReference>
<dbReference type="Gene3D" id="3.40.50.300">
    <property type="entry name" value="P-loop containing nucleotide triphosphate hydrolases"/>
    <property type="match status" value="1"/>
</dbReference>
<dbReference type="InterPro" id="IPR003439">
    <property type="entry name" value="ABC_transporter-like_ATP-bd"/>
</dbReference>
<dbReference type="PROSITE" id="PS50893">
    <property type="entry name" value="ABC_TRANSPORTER_2"/>
    <property type="match status" value="1"/>
</dbReference>
<dbReference type="Pfam" id="PF00664">
    <property type="entry name" value="ABC_membrane"/>
    <property type="match status" value="1"/>
</dbReference>
<evidence type="ECO:0000256" key="5">
    <source>
        <dbReference type="ARBA" id="ARBA00022989"/>
    </source>
</evidence>
<name>A0ABS4H484_9BACL</name>
<dbReference type="SUPFAM" id="SSF52540">
    <property type="entry name" value="P-loop containing nucleoside triphosphate hydrolases"/>
    <property type="match status" value="1"/>
</dbReference>
<dbReference type="InterPro" id="IPR039421">
    <property type="entry name" value="Type_1_exporter"/>
</dbReference>
<dbReference type="EMBL" id="JAGGKP010000005">
    <property type="protein sequence ID" value="MBP1937352.1"/>
    <property type="molecule type" value="Genomic_DNA"/>
</dbReference>
<feature type="transmembrane region" description="Helical" evidence="7">
    <location>
        <begin position="161"/>
        <end position="179"/>
    </location>
</feature>
<evidence type="ECO:0000256" key="3">
    <source>
        <dbReference type="ARBA" id="ARBA00022741"/>
    </source>
</evidence>
<accession>A0ABS4H484</accession>